<protein>
    <recommendedName>
        <fullName evidence="1">Reverse transcriptase domain-containing protein</fullName>
    </recommendedName>
</protein>
<dbReference type="InterPro" id="IPR043502">
    <property type="entry name" value="DNA/RNA_pol_sf"/>
</dbReference>
<dbReference type="Proteomes" id="UP000596742">
    <property type="component" value="Unassembled WGS sequence"/>
</dbReference>
<dbReference type="EMBL" id="UYJE01007938">
    <property type="protein sequence ID" value="VDI59365.1"/>
    <property type="molecule type" value="Genomic_DNA"/>
</dbReference>
<dbReference type="PROSITE" id="PS50878">
    <property type="entry name" value="RT_POL"/>
    <property type="match status" value="1"/>
</dbReference>
<accession>A0A8B6G6M1</accession>
<dbReference type="SUPFAM" id="SSF56672">
    <property type="entry name" value="DNA/RNA polymerases"/>
    <property type="match status" value="1"/>
</dbReference>
<gene>
    <name evidence="2" type="ORF">MGAL_10B013304</name>
</gene>
<proteinExistence type="predicted"/>
<keyword evidence="3" id="KW-1185">Reference proteome</keyword>
<sequence>MNESNSDNLDHYLDDFLFAGKSNTEDCKNLMNSFDRVCCRLGVPIAHEKTEGPTTKLSYLGLLIDTEKMLIQIPEDKVLELKSKIKWVLGRKKITLRDLQSLCGSLAFCAKALPAGRAFSRRIYLASSHAKKPHHYVRITEGMYQDLLVWELFLDKFNGISYMFDIDWTSNSVLQLFTDSAGGSTKGCGCYFQDCISRKKILEIQKSGSDSRYTSSYNSGGILDHFRPEIAKLLDASNFSEHMENV</sequence>
<name>A0A8B6G6M1_MYTGA</name>
<evidence type="ECO:0000259" key="1">
    <source>
        <dbReference type="PROSITE" id="PS50878"/>
    </source>
</evidence>
<evidence type="ECO:0000313" key="2">
    <source>
        <dbReference type="EMBL" id="VDI59365.1"/>
    </source>
</evidence>
<reference evidence="2" key="1">
    <citation type="submission" date="2018-11" db="EMBL/GenBank/DDBJ databases">
        <authorList>
            <person name="Alioto T."/>
            <person name="Alioto T."/>
        </authorList>
    </citation>
    <scope>NUCLEOTIDE SEQUENCE</scope>
</reference>
<dbReference type="PANTHER" id="PTHR33050:SF8">
    <property type="entry name" value="REVERSE TRANSCRIPTASE DOMAIN-CONTAINING PROTEIN"/>
    <property type="match status" value="1"/>
</dbReference>
<dbReference type="InterPro" id="IPR000477">
    <property type="entry name" value="RT_dom"/>
</dbReference>
<dbReference type="InterPro" id="IPR052055">
    <property type="entry name" value="Hepadnavirus_pol/RT"/>
</dbReference>
<evidence type="ECO:0000313" key="3">
    <source>
        <dbReference type="Proteomes" id="UP000596742"/>
    </source>
</evidence>
<dbReference type="OrthoDB" id="10058284at2759"/>
<feature type="domain" description="Reverse transcriptase" evidence="1">
    <location>
        <begin position="1"/>
        <end position="64"/>
    </location>
</feature>
<comment type="caution">
    <text evidence="2">The sequence shown here is derived from an EMBL/GenBank/DDBJ whole genome shotgun (WGS) entry which is preliminary data.</text>
</comment>
<dbReference type="AlphaFoldDB" id="A0A8B6G6M1"/>
<organism evidence="2 3">
    <name type="scientific">Mytilus galloprovincialis</name>
    <name type="common">Mediterranean mussel</name>
    <dbReference type="NCBI Taxonomy" id="29158"/>
    <lineage>
        <taxon>Eukaryota</taxon>
        <taxon>Metazoa</taxon>
        <taxon>Spiralia</taxon>
        <taxon>Lophotrochozoa</taxon>
        <taxon>Mollusca</taxon>
        <taxon>Bivalvia</taxon>
        <taxon>Autobranchia</taxon>
        <taxon>Pteriomorphia</taxon>
        <taxon>Mytilida</taxon>
        <taxon>Mytiloidea</taxon>
        <taxon>Mytilidae</taxon>
        <taxon>Mytilinae</taxon>
        <taxon>Mytilus</taxon>
    </lineage>
</organism>
<dbReference type="PANTHER" id="PTHR33050">
    <property type="entry name" value="REVERSE TRANSCRIPTASE DOMAIN-CONTAINING PROTEIN"/>
    <property type="match status" value="1"/>
</dbReference>